<sequence length="263" mass="26221">MHRIVLFAVAGLIGLAPMTPPAPGAAQFSFTLHKGVVIGQGAAVDLTYTATCAATTDGAQATLAAKVAEATGPSSVASGYGSTLVTCNGRKQTVVVHVFADPTGVPFAAGGFSVAGELSRPGQDVVHSDAITLKAGTASIPRDVPGAPYAHVRSALLVAGGAAIDVQLGVKCPAGETWHALLDVRQADPATGALAAAVPDSSPAFACTGTEQAVVIRIFPQLGTGIFGTGVAVFSSFATTLSGCGTPVCPKPADWRDIEITAT</sequence>
<keyword evidence="3" id="KW-1185">Reference proteome</keyword>
<reference evidence="2" key="1">
    <citation type="submission" date="2021-01" db="EMBL/GenBank/DDBJ databases">
        <title>Whole genome shotgun sequence of Actinoplanes tereljensis NBRC 105297.</title>
        <authorList>
            <person name="Komaki H."/>
            <person name="Tamura T."/>
        </authorList>
    </citation>
    <scope>NUCLEOTIDE SEQUENCE</scope>
    <source>
        <strain evidence="2">NBRC 105297</strain>
    </source>
</reference>
<evidence type="ECO:0000313" key="2">
    <source>
        <dbReference type="EMBL" id="GIF23913.1"/>
    </source>
</evidence>
<name>A0A919TUP6_9ACTN</name>
<dbReference type="Proteomes" id="UP000623608">
    <property type="component" value="Unassembled WGS sequence"/>
</dbReference>
<feature type="chain" id="PRO_5038711285" description="Neocarzinostatin family protein" evidence="1">
    <location>
        <begin position="22"/>
        <end position="263"/>
    </location>
</feature>
<evidence type="ECO:0000313" key="3">
    <source>
        <dbReference type="Proteomes" id="UP000623608"/>
    </source>
</evidence>
<comment type="caution">
    <text evidence="2">The sequence shown here is derived from an EMBL/GenBank/DDBJ whole genome shotgun (WGS) entry which is preliminary data.</text>
</comment>
<feature type="signal peptide" evidence="1">
    <location>
        <begin position="1"/>
        <end position="21"/>
    </location>
</feature>
<proteinExistence type="predicted"/>
<keyword evidence="1" id="KW-0732">Signal</keyword>
<protein>
    <recommendedName>
        <fullName evidence="4">Neocarzinostatin family protein</fullName>
    </recommendedName>
</protein>
<accession>A0A919TUP6</accession>
<gene>
    <name evidence="2" type="ORF">Ate02nite_66430</name>
</gene>
<dbReference type="RefSeq" id="WP_203811798.1">
    <property type="nucleotide sequence ID" value="NZ_BOMY01000042.1"/>
</dbReference>
<dbReference type="AlphaFoldDB" id="A0A919TUP6"/>
<evidence type="ECO:0008006" key="4">
    <source>
        <dbReference type="Google" id="ProtNLM"/>
    </source>
</evidence>
<evidence type="ECO:0000256" key="1">
    <source>
        <dbReference type="SAM" id="SignalP"/>
    </source>
</evidence>
<organism evidence="2 3">
    <name type="scientific">Paractinoplanes tereljensis</name>
    <dbReference type="NCBI Taxonomy" id="571912"/>
    <lineage>
        <taxon>Bacteria</taxon>
        <taxon>Bacillati</taxon>
        <taxon>Actinomycetota</taxon>
        <taxon>Actinomycetes</taxon>
        <taxon>Micromonosporales</taxon>
        <taxon>Micromonosporaceae</taxon>
        <taxon>Paractinoplanes</taxon>
    </lineage>
</organism>
<dbReference type="EMBL" id="BOMY01000042">
    <property type="protein sequence ID" value="GIF23913.1"/>
    <property type="molecule type" value="Genomic_DNA"/>
</dbReference>